<dbReference type="NCBIfam" id="TIGR03592">
    <property type="entry name" value="yidC_oxa1_cterm"/>
    <property type="match status" value="1"/>
</dbReference>
<evidence type="ECO:0000259" key="15">
    <source>
        <dbReference type="Pfam" id="PF02096"/>
    </source>
</evidence>
<evidence type="ECO:0000256" key="7">
    <source>
        <dbReference type="ARBA" id="ARBA00022927"/>
    </source>
</evidence>
<dbReference type="OrthoDB" id="9780552at2"/>
<gene>
    <name evidence="13 17" type="primary">yidC</name>
    <name evidence="18" type="ORF">LA374_12045</name>
    <name evidence="17" type="ORF">WL1483_199</name>
</gene>
<evidence type="ECO:0000256" key="12">
    <source>
        <dbReference type="ARBA" id="ARBA00033342"/>
    </source>
</evidence>
<dbReference type="InterPro" id="IPR028053">
    <property type="entry name" value="Membr_insert_YidC_N"/>
</dbReference>
<dbReference type="PANTHER" id="PTHR12428">
    <property type="entry name" value="OXA1"/>
    <property type="match status" value="1"/>
</dbReference>
<reference evidence="17 19" key="2">
    <citation type="journal article" date="2016" name="Genome Announc.">
        <title>Complete Genome Sequence of the Highly Virulent Aeromonas schubertii Strain WL1483, Isolated from Diseased Snakehead Fish (Channa argus) in China.</title>
        <authorList>
            <person name="Liu L."/>
            <person name="Li N."/>
            <person name="Zhang D."/>
            <person name="Fu X."/>
            <person name="Shi C."/>
            <person name="Lin Q."/>
            <person name="Hao G."/>
        </authorList>
    </citation>
    <scope>NUCLEOTIDE SEQUENCE [LARGE SCALE GENOMIC DNA]</scope>
    <source>
        <strain evidence="17 19">WL1483</strain>
    </source>
</reference>
<feature type="transmembrane region" description="Helical" evidence="13">
    <location>
        <begin position="354"/>
        <end position="373"/>
    </location>
</feature>
<protein>
    <recommendedName>
        <fullName evidence="3 13">Membrane protein insertase YidC</fullName>
    </recommendedName>
    <alternativeName>
        <fullName evidence="12 13">Foldase YidC</fullName>
    </alternativeName>
    <alternativeName>
        <fullName evidence="11 13">Membrane integrase YidC</fullName>
    </alternativeName>
    <alternativeName>
        <fullName evidence="13">Membrane protein YidC</fullName>
    </alternativeName>
</protein>
<feature type="domain" description="Membrane insertase YidC N-terminal" evidence="16">
    <location>
        <begin position="65"/>
        <end position="343"/>
    </location>
</feature>
<dbReference type="InterPro" id="IPR038221">
    <property type="entry name" value="YidC_periplasmic_sf"/>
</dbReference>
<dbReference type="Gene3D" id="2.70.98.90">
    <property type="match status" value="1"/>
</dbReference>
<keyword evidence="7 13" id="KW-0653">Protein transport</keyword>
<evidence type="ECO:0000313" key="18">
    <source>
        <dbReference type="EMBL" id="MBZ6066928.1"/>
    </source>
</evidence>
<evidence type="ECO:0000256" key="14">
    <source>
        <dbReference type="SAM" id="MobiDB-lite"/>
    </source>
</evidence>
<evidence type="ECO:0000256" key="3">
    <source>
        <dbReference type="ARBA" id="ARBA00015325"/>
    </source>
</evidence>
<reference evidence="19" key="1">
    <citation type="submission" date="2015-10" db="EMBL/GenBank/DDBJ databases">
        <title>Complete Genome Sequence of Aeromonas schubertii strain WL1483.</title>
        <authorList>
            <person name="Liu L."/>
        </authorList>
    </citation>
    <scope>NUCLEOTIDE SEQUENCE [LARGE SCALE GENOMIC DNA]</scope>
    <source>
        <strain evidence="19">WL1483</strain>
    </source>
</reference>
<feature type="transmembrane region" description="Helical" evidence="13">
    <location>
        <begin position="417"/>
        <end position="440"/>
    </location>
</feature>
<comment type="function">
    <text evidence="13">Required for the insertion and/or proper folding and/or complex formation of integral membrane proteins into the membrane. Involved in integration of membrane proteins that insert both dependently and independently of the Sec translocase complex, as well as at least some lipoproteins. Aids folding of multispanning membrane proteins.</text>
</comment>
<accession>A0A0S2SD98</accession>
<comment type="similarity">
    <text evidence="2 13">Belongs to the OXA1/ALB3/YidC family. Type 1 subfamily.</text>
</comment>
<feature type="domain" description="Membrane insertase YidC/Oxa/ALB C-terminal" evidence="15">
    <location>
        <begin position="354"/>
        <end position="533"/>
    </location>
</feature>
<feature type="transmembrane region" description="Helical" evidence="13">
    <location>
        <begin position="499"/>
        <end position="519"/>
    </location>
</feature>
<dbReference type="InterPro" id="IPR019998">
    <property type="entry name" value="Membr_insert_YidC"/>
</dbReference>
<evidence type="ECO:0000259" key="16">
    <source>
        <dbReference type="Pfam" id="PF14849"/>
    </source>
</evidence>
<comment type="subcellular location">
    <subcellularLocation>
        <location evidence="1">Cell inner membrane</location>
        <topology evidence="1">Multi-pass membrane protein</topology>
    </subcellularLocation>
    <subcellularLocation>
        <location evidence="13">Cell membrane</location>
        <topology evidence="13">Multi-pass membrane protein</topology>
    </subcellularLocation>
</comment>
<dbReference type="Proteomes" id="UP000058114">
    <property type="component" value="Chromosome"/>
</dbReference>
<dbReference type="EMBL" id="JAIRBT010000014">
    <property type="protein sequence ID" value="MBZ6066928.1"/>
    <property type="molecule type" value="Genomic_DNA"/>
</dbReference>
<evidence type="ECO:0000313" key="19">
    <source>
        <dbReference type="Proteomes" id="UP000058114"/>
    </source>
</evidence>
<dbReference type="NCBIfam" id="NF002352">
    <property type="entry name" value="PRK01318.1-3"/>
    <property type="match status" value="1"/>
</dbReference>
<dbReference type="NCBIfam" id="NF002351">
    <property type="entry name" value="PRK01318.1-1"/>
    <property type="match status" value="1"/>
</dbReference>
<comment type="subunit">
    <text evidence="13">Interacts with the Sec translocase complex via SecD. Specifically interacts with transmembrane segments of nascent integral membrane proteins during membrane integration.</text>
</comment>
<evidence type="ECO:0000313" key="17">
    <source>
        <dbReference type="EMBL" id="ALP39618.1"/>
    </source>
</evidence>
<keyword evidence="4 13" id="KW-0813">Transport</keyword>
<reference evidence="18 20" key="3">
    <citation type="submission" date="2021-09" db="EMBL/GenBank/DDBJ databases">
        <title>Aeromonas schubertii isolated from Asian sea bass.</title>
        <authorList>
            <person name="Pinpimai K."/>
        </authorList>
    </citation>
    <scope>NUCLEOTIDE SEQUENCE [LARGE SCALE GENOMIC DNA]</scope>
    <source>
        <strain evidence="18 20">CHULA2021a</strain>
    </source>
</reference>
<dbReference type="STRING" id="652.WL1483_199"/>
<keyword evidence="9 13" id="KW-0472">Membrane</keyword>
<dbReference type="PATRIC" id="fig|652.5.peg.22"/>
<evidence type="ECO:0000256" key="4">
    <source>
        <dbReference type="ARBA" id="ARBA00022448"/>
    </source>
</evidence>
<organism evidence="17 19">
    <name type="scientific">Aeromonas schubertii</name>
    <dbReference type="NCBI Taxonomy" id="652"/>
    <lineage>
        <taxon>Bacteria</taxon>
        <taxon>Pseudomonadati</taxon>
        <taxon>Pseudomonadota</taxon>
        <taxon>Gammaproteobacteria</taxon>
        <taxon>Aeromonadales</taxon>
        <taxon>Aeromonadaceae</taxon>
        <taxon>Aeromonas</taxon>
    </lineage>
</organism>
<evidence type="ECO:0000256" key="9">
    <source>
        <dbReference type="ARBA" id="ARBA00023136"/>
    </source>
</evidence>
<dbReference type="PRINTS" id="PR01900">
    <property type="entry name" value="YIDCPROTEIN"/>
</dbReference>
<dbReference type="GO" id="GO:0015031">
    <property type="term" value="P:protein transport"/>
    <property type="evidence" value="ECO:0007669"/>
    <property type="project" value="UniProtKB-KW"/>
</dbReference>
<name>A0A0S2SD98_9GAMM</name>
<dbReference type="GO" id="GO:0005886">
    <property type="term" value="C:plasma membrane"/>
    <property type="evidence" value="ECO:0007669"/>
    <property type="project" value="UniProtKB-SubCell"/>
</dbReference>
<dbReference type="NCBIfam" id="TIGR03593">
    <property type="entry name" value="yidC_nterm"/>
    <property type="match status" value="1"/>
</dbReference>
<evidence type="ECO:0000256" key="13">
    <source>
        <dbReference type="HAMAP-Rule" id="MF_01810"/>
    </source>
</evidence>
<sequence>MESQRNLLLIGLLFVSFLLWQQWEADKAPKPVPTVAAQAEHFVPAGQSADVPQVAEQANAARKLITVSSDVLKLTLDTQGGDIVKAELLAHSLEQGKDQPFVLLETGKHLYIAQSGLIGRDGPDTRPEGRPTYSTEQTSYTLADGQESVVVPMSWTNDKGVTFTKEFVLKRGDYAVGVDFKIDNKSEQPVQVQFYGQLKQTIATPEGQQGHAMVASAYRGGAFSTADTRYKKYSFDEMKEANLEKSTQGGWVAMLQHYFVTAWAPQADQSNTFYTRVVDNNQQAIIGYKAPVVDIAAGATAEVDGKLWIGPKLQDQMAKVANHLDLTVDYGWLWFIAQPLHWLLTVFHGLVQNWGLAIIMLTLLVRGIMFPLTKAQYTSMAKMRMLQPKLAALRERFGDDRQKMSQGMMELYKKEKVNPLGGCLPILIQMPIFIALYWALMESVELRHAPFALWIHDLSVKDPYFVLPLLMGASMWFLQKMSPTTITDPMQQKVMNFMPIIFTFMFLWFPAGLTLYWLVSNVISITQQTIIYRQLEKKGLHTRS</sequence>
<dbReference type="PRINTS" id="PR00701">
    <property type="entry name" value="60KDINNERMP"/>
</dbReference>
<keyword evidence="10 13" id="KW-0143">Chaperone</keyword>
<evidence type="ECO:0000256" key="2">
    <source>
        <dbReference type="ARBA" id="ARBA00010527"/>
    </source>
</evidence>
<keyword evidence="5 13" id="KW-1003">Cell membrane</keyword>
<dbReference type="CDD" id="cd20070">
    <property type="entry name" value="5TM_YidC_Alb3"/>
    <property type="match status" value="1"/>
</dbReference>
<dbReference type="EMBL" id="CP013067">
    <property type="protein sequence ID" value="ALP39618.1"/>
    <property type="molecule type" value="Genomic_DNA"/>
</dbReference>
<dbReference type="Pfam" id="PF14849">
    <property type="entry name" value="YidC_periplas"/>
    <property type="match status" value="1"/>
</dbReference>
<evidence type="ECO:0000313" key="20">
    <source>
        <dbReference type="Proteomes" id="UP000774958"/>
    </source>
</evidence>
<dbReference type="AlphaFoldDB" id="A0A0S2SD98"/>
<dbReference type="KEGG" id="asr:WL1483_199"/>
<dbReference type="InterPro" id="IPR047196">
    <property type="entry name" value="YidC_ALB_C"/>
</dbReference>
<evidence type="ECO:0000256" key="1">
    <source>
        <dbReference type="ARBA" id="ARBA00004429"/>
    </source>
</evidence>
<keyword evidence="8 13" id="KW-1133">Transmembrane helix</keyword>
<feature type="region of interest" description="Disordered" evidence="14">
    <location>
        <begin position="117"/>
        <end position="136"/>
    </location>
</feature>
<comment type="caution">
    <text evidence="13">Lacks conserved residue(s) required for the propagation of feature annotation.</text>
</comment>
<dbReference type="GO" id="GO:0032977">
    <property type="term" value="F:membrane insertase activity"/>
    <property type="evidence" value="ECO:0007669"/>
    <property type="project" value="InterPro"/>
</dbReference>
<dbReference type="InterPro" id="IPR001708">
    <property type="entry name" value="YidC/ALB3/OXA1/COX18"/>
</dbReference>
<dbReference type="RefSeq" id="WP_050665266.1">
    <property type="nucleotide sequence ID" value="NZ_CDDB01000021.1"/>
</dbReference>
<dbReference type="Proteomes" id="UP000774958">
    <property type="component" value="Unassembled WGS sequence"/>
</dbReference>
<proteinExistence type="inferred from homology"/>
<dbReference type="PANTHER" id="PTHR12428:SF65">
    <property type="entry name" value="CYTOCHROME C OXIDASE ASSEMBLY PROTEIN COX18, MITOCHONDRIAL"/>
    <property type="match status" value="1"/>
</dbReference>
<evidence type="ECO:0000256" key="10">
    <source>
        <dbReference type="ARBA" id="ARBA00023186"/>
    </source>
</evidence>
<dbReference type="InterPro" id="IPR028055">
    <property type="entry name" value="YidC/Oxa/ALB_C"/>
</dbReference>
<dbReference type="NCBIfam" id="NF002353">
    <property type="entry name" value="PRK01318.1-4"/>
    <property type="match status" value="1"/>
</dbReference>
<dbReference type="Pfam" id="PF02096">
    <property type="entry name" value="60KD_IMP"/>
    <property type="match status" value="1"/>
</dbReference>
<evidence type="ECO:0000256" key="6">
    <source>
        <dbReference type="ARBA" id="ARBA00022692"/>
    </source>
</evidence>
<dbReference type="HAMAP" id="MF_01810">
    <property type="entry name" value="YidC_type1"/>
    <property type="match status" value="1"/>
</dbReference>
<evidence type="ECO:0000256" key="11">
    <source>
        <dbReference type="ARBA" id="ARBA00033245"/>
    </source>
</evidence>
<dbReference type="CDD" id="cd19961">
    <property type="entry name" value="EcYidC-like_peri"/>
    <property type="match status" value="1"/>
</dbReference>
<keyword evidence="6 13" id="KW-0812">Transmembrane</keyword>
<evidence type="ECO:0000256" key="5">
    <source>
        <dbReference type="ARBA" id="ARBA00022475"/>
    </source>
</evidence>
<keyword evidence="20" id="KW-1185">Reference proteome</keyword>
<dbReference type="GO" id="GO:0051205">
    <property type="term" value="P:protein insertion into membrane"/>
    <property type="evidence" value="ECO:0007669"/>
    <property type="project" value="TreeGrafter"/>
</dbReference>
<evidence type="ECO:0000256" key="8">
    <source>
        <dbReference type="ARBA" id="ARBA00022989"/>
    </source>
</evidence>